<accession>A0ACC2NCZ6</accession>
<evidence type="ECO:0000313" key="2">
    <source>
        <dbReference type="Proteomes" id="UP001239111"/>
    </source>
</evidence>
<gene>
    <name evidence="1" type="ORF">QAD02_000220</name>
</gene>
<organism evidence="1 2">
    <name type="scientific">Eretmocerus hayati</name>
    <dbReference type="NCBI Taxonomy" id="131215"/>
    <lineage>
        <taxon>Eukaryota</taxon>
        <taxon>Metazoa</taxon>
        <taxon>Ecdysozoa</taxon>
        <taxon>Arthropoda</taxon>
        <taxon>Hexapoda</taxon>
        <taxon>Insecta</taxon>
        <taxon>Pterygota</taxon>
        <taxon>Neoptera</taxon>
        <taxon>Endopterygota</taxon>
        <taxon>Hymenoptera</taxon>
        <taxon>Apocrita</taxon>
        <taxon>Proctotrupomorpha</taxon>
        <taxon>Chalcidoidea</taxon>
        <taxon>Aphelinidae</taxon>
        <taxon>Aphelininae</taxon>
        <taxon>Eretmocerus</taxon>
    </lineage>
</organism>
<reference evidence="1" key="1">
    <citation type="submission" date="2023-04" db="EMBL/GenBank/DDBJ databases">
        <title>A chromosome-level genome assembly of the parasitoid wasp Eretmocerus hayati.</title>
        <authorList>
            <person name="Zhong Y."/>
            <person name="Liu S."/>
            <person name="Liu Y."/>
        </authorList>
    </citation>
    <scope>NUCLEOTIDE SEQUENCE</scope>
    <source>
        <strain evidence="1">ZJU_SS_LIU_2023</strain>
    </source>
</reference>
<sequence length="608" mass="68581">MHSFLPQFSVCKSTTIRNPEKVFFPVPENSAKRKKWFNIARRADPPTTSKYFCCQDHFNLTDDMEHFYRYQMFGGPIKLKPNVLPHKFECQPNRALKCLDHNRKAFQKLNHRRCIEEITLEQDQQKSVAKENRSPVKVSTASNVTSVEGAKNNLFVEDSESEMEVDFSASESILSENEDAGITNLAQLPQEDPQVDSGNRPRAFGEGSIIVEQIQQGTFQRIVSVETQKNMQKIATHGAQNVMSTITTPQMCDAEVQSTVQTADKACSPTHSLSSNVQSKSSPSKPSSGSLYVPSSSDTGTSGSCNMQDGSSEKNINDEMKLTILNVTRYNIMNDCKRYVGISDQCMAWLTKLLLEHSCCKEDHIYLTLTKIRLGDIFERLADNYGISESQASRIFHKTVRILSHLLKQLIYQPSQAGVQKNLPIPFRAYYNSVYLLIDAFEIQIQKPSNPILQVLTWSEYKKCNTIKYIIAITPDGLIVFISKGYGGRISDIKLFEDCGIMDILPEGCACMADRGFKGIEGILQKKMCELIRPPSVLSTEKPSKAEVLETKRIASLRIHVERLIRRGREYEILKPHSCFDLKMLPIVDNIMYTACGLINLQGPLIKT</sequence>
<proteinExistence type="predicted"/>
<comment type="caution">
    <text evidence="1">The sequence shown here is derived from an EMBL/GenBank/DDBJ whole genome shotgun (WGS) entry which is preliminary data.</text>
</comment>
<name>A0ACC2NCZ6_9HYME</name>
<dbReference type="Proteomes" id="UP001239111">
    <property type="component" value="Chromosome 3"/>
</dbReference>
<keyword evidence="2" id="KW-1185">Reference proteome</keyword>
<evidence type="ECO:0000313" key="1">
    <source>
        <dbReference type="EMBL" id="KAJ8668961.1"/>
    </source>
</evidence>
<dbReference type="EMBL" id="CM056743">
    <property type="protein sequence ID" value="KAJ8668961.1"/>
    <property type="molecule type" value="Genomic_DNA"/>
</dbReference>
<protein>
    <submittedName>
        <fullName evidence="1">Uncharacterized protein</fullName>
    </submittedName>
</protein>